<evidence type="ECO:0000313" key="5">
    <source>
        <dbReference type="EMBL" id="WAQ97481.1"/>
    </source>
</evidence>
<accession>A0ABY7DKL2</accession>
<evidence type="ECO:0000256" key="2">
    <source>
        <dbReference type="ARBA" id="ARBA00023239"/>
    </source>
</evidence>
<comment type="similarity">
    <text evidence="3">Belongs to the peptidase C56 family. HSP31-like subfamily.</text>
</comment>
<sequence>MSNRKVLFVVTNHSKLGNSDKKTGWYLPEAAHPYKVLTSAGYHVDFLSPKGGKAPMDPGSADAFKDDPDCTTFLKEHASKMDTTLAPSAVKAGDYKGLFYVGGHGPMFDLPGDVATAKLAADIYEQGGILGAVCHGTVGFVPIKVSGKPLVKDKTVTSFTNAEEDAVNLSKDMPFMLETKLKELGAKFVGADLWASNVQVSGRLVTGQNPASASATAEKMVELLNDVK</sequence>
<evidence type="ECO:0000256" key="1">
    <source>
        <dbReference type="ARBA" id="ARBA00023016"/>
    </source>
</evidence>
<keyword evidence="2" id="KW-0456">Lyase</keyword>
<evidence type="ECO:0000256" key="3">
    <source>
        <dbReference type="ARBA" id="ARBA00038493"/>
    </source>
</evidence>
<dbReference type="InterPro" id="IPR002818">
    <property type="entry name" value="DJ-1/PfpI"/>
</dbReference>
<dbReference type="PANTHER" id="PTHR48094">
    <property type="entry name" value="PROTEIN/NUCLEIC ACID DEGLYCASE DJ-1-RELATED"/>
    <property type="match status" value="1"/>
</dbReference>
<name>A0ABY7DKL2_MYAAR</name>
<dbReference type="Proteomes" id="UP001164746">
    <property type="component" value="Chromosome 2"/>
</dbReference>
<dbReference type="Pfam" id="PF01965">
    <property type="entry name" value="DJ-1_PfpI"/>
    <property type="match status" value="1"/>
</dbReference>
<evidence type="ECO:0000259" key="4">
    <source>
        <dbReference type="Pfam" id="PF01965"/>
    </source>
</evidence>
<organism evidence="5 6">
    <name type="scientific">Mya arenaria</name>
    <name type="common">Soft-shell clam</name>
    <dbReference type="NCBI Taxonomy" id="6604"/>
    <lineage>
        <taxon>Eukaryota</taxon>
        <taxon>Metazoa</taxon>
        <taxon>Spiralia</taxon>
        <taxon>Lophotrochozoa</taxon>
        <taxon>Mollusca</taxon>
        <taxon>Bivalvia</taxon>
        <taxon>Autobranchia</taxon>
        <taxon>Heteroconchia</taxon>
        <taxon>Euheterodonta</taxon>
        <taxon>Imparidentia</taxon>
        <taxon>Neoheterodontei</taxon>
        <taxon>Myida</taxon>
        <taxon>Myoidea</taxon>
        <taxon>Myidae</taxon>
        <taxon>Mya</taxon>
    </lineage>
</organism>
<dbReference type="SUPFAM" id="SSF52317">
    <property type="entry name" value="Class I glutamine amidotransferase-like"/>
    <property type="match status" value="1"/>
</dbReference>
<dbReference type="EMBL" id="CP111013">
    <property type="protein sequence ID" value="WAQ97481.1"/>
    <property type="molecule type" value="Genomic_DNA"/>
</dbReference>
<reference evidence="5" key="1">
    <citation type="submission" date="2022-11" db="EMBL/GenBank/DDBJ databases">
        <title>Centuries of genome instability and evolution in soft-shell clam transmissible cancer (bioRxiv).</title>
        <authorList>
            <person name="Hart S.F.M."/>
            <person name="Yonemitsu M.A."/>
            <person name="Giersch R.M."/>
            <person name="Beal B.F."/>
            <person name="Arriagada G."/>
            <person name="Davis B.W."/>
            <person name="Ostrander E.A."/>
            <person name="Goff S.P."/>
            <person name="Metzger M.J."/>
        </authorList>
    </citation>
    <scope>NUCLEOTIDE SEQUENCE</scope>
    <source>
        <strain evidence="5">MELC-2E11</strain>
        <tissue evidence="5">Siphon/mantle</tissue>
    </source>
</reference>
<evidence type="ECO:0000313" key="6">
    <source>
        <dbReference type="Proteomes" id="UP001164746"/>
    </source>
</evidence>
<gene>
    <name evidence="5" type="ORF">MAR_030171</name>
</gene>
<dbReference type="InterPro" id="IPR050325">
    <property type="entry name" value="Prot/Nucl_acid_deglycase"/>
</dbReference>
<protein>
    <submittedName>
        <fullName evidence="5">HSP31-like protein</fullName>
    </submittedName>
</protein>
<dbReference type="Gene3D" id="3.40.50.880">
    <property type="match status" value="1"/>
</dbReference>
<feature type="domain" description="DJ-1/PfpI" evidence="4">
    <location>
        <begin position="29"/>
        <end position="222"/>
    </location>
</feature>
<keyword evidence="6" id="KW-1185">Reference proteome</keyword>
<keyword evidence="1" id="KW-0346">Stress response</keyword>
<dbReference type="CDD" id="cd03141">
    <property type="entry name" value="GATase1_Hsp31_like"/>
    <property type="match status" value="1"/>
</dbReference>
<proteinExistence type="inferred from homology"/>
<dbReference type="InterPro" id="IPR029062">
    <property type="entry name" value="Class_I_gatase-like"/>
</dbReference>
<dbReference type="PANTHER" id="PTHR48094:SF11">
    <property type="entry name" value="GLUTATHIONE-INDEPENDENT GLYOXALASE HSP31-RELATED"/>
    <property type="match status" value="1"/>
</dbReference>